<comment type="subcellular location">
    <subcellularLocation>
        <location evidence="2">Cell inner membrane</location>
        <topology evidence="2">Multi-pass membrane protein</topology>
    </subcellularLocation>
</comment>
<comment type="catalytic activity">
    <reaction evidence="1 14">
        <text>ATP + protein L-histidine = ADP + protein N-phospho-L-histidine.</text>
        <dbReference type="EC" id="2.7.13.3"/>
    </reaction>
</comment>
<dbReference type="PIRSF" id="PIRSF003167">
    <property type="entry name" value="STHK_NarX/NarQ"/>
    <property type="match status" value="1"/>
</dbReference>
<feature type="domain" description="HAMP" evidence="17">
    <location>
        <begin position="176"/>
        <end position="228"/>
    </location>
</feature>
<comment type="caution">
    <text evidence="18">The sequence shown here is derived from an EMBL/GenBank/DDBJ whole genome shotgun (WGS) entry which is preliminary data.</text>
</comment>
<organism evidence="18 19">
    <name type="scientific">Vibrio nigripulchritudo SOn1</name>
    <dbReference type="NCBI Taxonomy" id="1238450"/>
    <lineage>
        <taxon>Bacteria</taxon>
        <taxon>Pseudomonadati</taxon>
        <taxon>Pseudomonadota</taxon>
        <taxon>Gammaproteobacteria</taxon>
        <taxon>Vibrionales</taxon>
        <taxon>Vibrionaceae</taxon>
        <taxon>Vibrio</taxon>
    </lineage>
</organism>
<evidence type="ECO:0000256" key="7">
    <source>
        <dbReference type="ARBA" id="ARBA00022692"/>
    </source>
</evidence>
<keyword evidence="4 14" id="KW-0997">Cell inner membrane</keyword>
<evidence type="ECO:0000313" key="19">
    <source>
        <dbReference type="Proteomes" id="UP000018211"/>
    </source>
</evidence>
<dbReference type="Gene3D" id="1.20.5.1930">
    <property type="match status" value="1"/>
</dbReference>
<dbReference type="InterPro" id="IPR003660">
    <property type="entry name" value="HAMP_dom"/>
</dbReference>
<dbReference type="GO" id="GO:0005524">
    <property type="term" value="F:ATP binding"/>
    <property type="evidence" value="ECO:0007669"/>
    <property type="project" value="UniProtKB-UniRule"/>
</dbReference>
<keyword evidence="11 15" id="KW-1133">Transmembrane helix</keyword>
<evidence type="ECO:0000256" key="10">
    <source>
        <dbReference type="ARBA" id="ARBA00022840"/>
    </source>
</evidence>
<evidence type="ECO:0000256" key="5">
    <source>
        <dbReference type="ARBA" id="ARBA00022553"/>
    </source>
</evidence>
<evidence type="ECO:0000259" key="17">
    <source>
        <dbReference type="PROSITE" id="PS50885"/>
    </source>
</evidence>
<dbReference type="Pfam" id="PF07730">
    <property type="entry name" value="HisKA_3"/>
    <property type="match status" value="1"/>
</dbReference>
<dbReference type="InterPro" id="IPR011712">
    <property type="entry name" value="Sig_transdc_His_kin_sub3_dim/P"/>
</dbReference>
<dbReference type="Gene3D" id="6.10.340.10">
    <property type="match status" value="1"/>
</dbReference>
<dbReference type="InterPro" id="IPR042295">
    <property type="entry name" value="NarX-like_N_sf"/>
</dbReference>
<dbReference type="GO" id="GO:0000155">
    <property type="term" value="F:phosphorelay sensor kinase activity"/>
    <property type="evidence" value="ECO:0007669"/>
    <property type="project" value="UniProtKB-UniRule"/>
</dbReference>
<dbReference type="InterPro" id="IPR016380">
    <property type="entry name" value="Sig_transdc_His_kin_NarX/NarQ"/>
</dbReference>
<dbReference type="SUPFAM" id="SSF158472">
    <property type="entry name" value="HAMP domain-like"/>
    <property type="match status" value="1"/>
</dbReference>
<dbReference type="GO" id="GO:0046983">
    <property type="term" value="F:protein dimerization activity"/>
    <property type="evidence" value="ECO:0007669"/>
    <property type="project" value="UniProtKB-UniRule"/>
</dbReference>
<dbReference type="Pfam" id="PF02518">
    <property type="entry name" value="HATPase_c"/>
    <property type="match status" value="1"/>
</dbReference>
<dbReference type="SUPFAM" id="SSF55874">
    <property type="entry name" value="ATPase domain of HSP90 chaperone/DNA topoisomerase II/histidine kinase"/>
    <property type="match status" value="1"/>
</dbReference>
<dbReference type="InterPro" id="IPR003594">
    <property type="entry name" value="HATPase_dom"/>
</dbReference>
<dbReference type="EMBL" id="CAOF01000092">
    <property type="protein sequence ID" value="CCO46559.1"/>
    <property type="molecule type" value="Genomic_DNA"/>
</dbReference>
<dbReference type="PANTHER" id="PTHR24421">
    <property type="entry name" value="NITRATE/NITRITE SENSOR PROTEIN NARX-RELATED"/>
    <property type="match status" value="1"/>
</dbReference>
<feature type="transmembrane region" description="Helical" evidence="15">
    <location>
        <begin position="151"/>
        <end position="174"/>
    </location>
</feature>
<evidence type="ECO:0000256" key="9">
    <source>
        <dbReference type="ARBA" id="ARBA00022777"/>
    </source>
</evidence>
<dbReference type="NCBIfam" id="NF008184">
    <property type="entry name" value="PRK10935.1"/>
    <property type="match status" value="1"/>
</dbReference>
<dbReference type="Pfam" id="PF00672">
    <property type="entry name" value="HAMP"/>
    <property type="match status" value="1"/>
</dbReference>
<keyword evidence="12 14" id="KW-0902">Two-component regulatory system</keyword>
<dbReference type="Gene3D" id="1.20.120.960">
    <property type="entry name" value="Histidine kinase NarX, sensor domain"/>
    <property type="match status" value="1"/>
</dbReference>
<keyword evidence="9 14" id="KW-0418">Kinase</keyword>
<dbReference type="Gene3D" id="3.30.565.10">
    <property type="entry name" value="Histidine kinase-like ATPase, C-terminal domain"/>
    <property type="match status" value="1"/>
</dbReference>
<evidence type="ECO:0000256" key="15">
    <source>
        <dbReference type="SAM" id="Phobius"/>
    </source>
</evidence>
<evidence type="ECO:0000256" key="6">
    <source>
        <dbReference type="ARBA" id="ARBA00022679"/>
    </source>
</evidence>
<dbReference type="SMART" id="SM00387">
    <property type="entry name" value="HATPase_c"/>
    <property type="match status" value="1"/>
</dbReference>
<evidence type="ECO:0000256" key="8">
    <source>
        <dbReference type="ARBA" id="ARBA00022741"/>
    </source>
</evidence>
<dbReference type="AlphaFoldDB" id="A0AAV2VQ79"/>
<keyword evidence="7 15" id="KW-0812">Transmembrane</keyword>
<dbReference type="PROSITE" id="PS50109">
    <property type="entry name" value="HIS_KIN"/>
    <property type="match status" value="1"/>
</dbReference>
<reference evidence="18 19" key="1">
    <citation type="journal article" date="2013" name="ISME J.">
        <title>Comparative genomics of pathogenic lineages of Vibrio nigripulchritudo identifies virulence-associated traits.</title>
        <authorList>
            <person name="Goudenege D."/>
            <person name="Labreuche Y."/>
            <person name="Krin E."/>
            <person name="Ansquer D."/>
            <person name="Mangenot S."/>
            <person name="Calteau A."/>
            <person name="Medigue C."/>
            <person name="Mazel D."/>
            <person name="Polz M.F."/>
            <person name="Le Roux F."/>
        </authorList>
    </citation>
    <scope>NUCLEOTIDE SEQUENCE [LARGE SCALE GENOMIC DNA]</scope>
    <source>
        <strain evidence="18 19">SOn1</strain>
    </source>
</reference>
<dbReference type="PROSITE" id="PS50885">
    <property type="entry name" value="HAMP"/>
    <property type="match status" value="1"/>
</dbReference>
<evidence type="ECO:0000256" key="2">
    <source>
        <dbReference type="ARBA" id="ARBA00004429"/>
    </source>
</evidence>
<dbReference type="PANTHER" id="PTHR24421:SF10">
    <property type="entry name" value="NITRATE_NITRITE SENSOR PROTEIN NARQ"/>
    <property type="match status" value="1"/>
</dbReference>
<gene>
    <name evidence="18" type="ORF">VIBNISOn1_1810018</name>
</gene>
<evidence type="ECO:0000256" key="12">
    <source>
        <dbReference type="ARBA" id="ARBA00023012"/>
    </source>
</evidence>
<dbReference type="RefSeq" id="WP_022611641.1">
    <property type="nucleotide sequence ID" value="NZ_LK391965.1"/>
</dbReference>
<keyword evidence="8 14" id="KW-0547">Nucleotide-binding</keyword>
<name>A0AAV2VQ79_9VIBR</name>
<dbReference type="CDD" id="cd16917">
    <property type="entry name" value="HATPase_UhpB-NarQ-NarX-like"/>
    <property type="match status" value="1"/>
</dbReference>
<dbReference type="SMART" id="SM00304">
    <property type="entry name" value="HAMP"/>
    <property type="match status" value="1"/>
</dbReference>
<accession>A0AAV2VQ79</accession>
<dbReference type="InterPro" id="IPR029095">
    <property type="entry name" value="NarX-like_N"/>
</dbReference>
<dbReference type="Pfam" id="PF13675">
    <property type="entry name" value="PilJ"/>
    <property type="match status" value="1"/>
</dbReference>
<dbReference type="InterPro" id="IPR036890">
    <property type="entry name" value="HATPase_C_sf"/>
</dbReference>
<evidence type="ECO:0000256" key="14">
    <source>
        <dbReference type="PIRNR" id="PIRNR003167"/>
    </source>
</evidence>
<dbReference type="Proteomes" id="UP000018211">
    <property type="component" value="Unassembled WGS sequence"/>
</dbReference>
<dbReference type="GeneID" id="97544319"/>
<evidence type="ECO:0000256" key="11">
    <source>
        <dbReference type="ARBA" id="ARBA00022989"/>
    </source>
</evidence>
<dbReference type="EC" id="2.7.13.3" evidence="14"/>
<dbReference type="InterPro" id="IPR005467">
    <property type="entry name" value="His_kinase_dom"/>
</dbReference>
<sequence length="572" mass="64324">MFKILKKPVTSTVAQALLWILLLSIATTSFAIFTLASSLNDAEAVNVAGSMRMQSYRLAYDIQSHSLDFELHVEQFEQSLFSPSMSALKHWTVPEDIQTDYVLIIQRWEQLNGLLLSQQNDVYLTQVADFVEQIDEFVFDLQEHSEQKLIALSWIGGVGLGGILIISTFVVRYVRREVVNPLNRLSHASEQIQKRNFNVSLHVSGDNELSRLTHTFNSMARELGELYFGLERAVGEKTHRLRHANDSLQVLYNCSQALNVSRITKSHIETVVGYLFSLEGIAAVKLTVGIGKQSEVIRQGEPKDYSDWHRLPLTLDEQELGTLEVQYMLPCPDKELIDSICQVLTQGIYYSQTQKQEEYLLLMEERATIARELHDSLAQSLSYLRIQVSLLKRALGSSSPAKQEAIPSVIADIDSGLSAAYTQLRELLNTFRLNIKDADFDDALKQMVIPLQEQTEAKIVIQNEVASLNVQANEQVHVLQLIREAVLNAVKHAEATKISVHCRKKGNEISVAITDDGVGFDVNHHKINHYGLSIMEERAARLNGHVSVKSTPGEGCHIQLNYTAEESINDDM</sequence>
<keyword evidence="6 14" id="KW-0808">Transferase</keyword>
<evidence type="ECO:0000256" key="1">
    <source>
        <dbReference type="ARBA" id="ARBA00000085"/>
    </source>
</evidence>
<proteinExistence type="predicted"/>
<evidence type="ECO:0000256" key="3">
    <source>
        <dbReference type="ARBA" id="ARBA00022475"/>
    </source>
</evidence>
<dbReference type="InterPro" id="IPR050482">
    <property type="entry name" value="Sensor_HK_TwoCompSys"/>
</dbReference>
<evidence type="ECO:0000256" key="4">
    <source>
        <dbReference type="ARBA" id="ARBA00022519"/>
    </source>
</evidence>
<evidence type="ECO:0000256" key="13">
    <source>
        <dbReference type="ARBA" id="ARBA00023136"/>
    </source>
</evidence>
<dbReference type="CDD" id="cd06225">
    <property type="entry name" value="HAMP"/>
    <property type="match status" value="1"/>
</dbReference>
<keyword evidence="5" id="KW-0597">Phosphoprotein</keyword>
<protein>
    <recommendedName>
        <fullName evidence="14">Sensor protein</fullName>
        <ecNumber evidence="14">2.7.13.3</ecNumber>
    </recommendedName>
</protein>
<keyword evidence="10 14" id="KW-0067">ATP-binding</keyword>
<feature type="domain" description="Histidine kinase" evidence="16">
    <location>
        <begin position="372"/>
        <end position="566"/>
    </location>
</feature>
<dbReference type="GO" id="GO:0005886">
    <property type="term" value="C:plasma membrane"/>
    <property type="evidence" value="ECO:0007669"/>
    <property type="project" value="UniProtKB-SubCell"/>
</dbReference>
<evidence type="ECO:0000259" key="16">
    <source>
        <dbReference type="PROSITE" id="PS50109"/>
    </source>
</evidence>
<keyword evidence="3 14" id="KW-1003">Cell membrane</keyword>
<keyword evidence="13 14" id="KW-0472">Membrane</keyword>
<evidence type="ECO:0000313" key="18">
    <source>
        <dbReference type="EMBL" id="CCO46559.1"/>
    </source>
</evidence>
<dbReference type="CDD" id="cd22899">
    <property type="entry name" value="NarQ_sensor"/>
    <property type="match status" value="1"/>
</dbReference>